<keyword evidence="3" id="KW-0479">Metal-binding</keyword>
<feature type="compositionally biased region" description="Basic and acidic residues" evidence="11">
    <location>
        <begin position="395"/>
        <end position="404"/>
    </location>
</feature>
<evidence type="ECO:0000259" key="13">
    <source>
        <dbReference type="PROSITE" id="PS50016"/>
    </source>
</evidence>
<feature type="compositionally biased region" description="Basic residues" evidence="11">
    <location>
        <begin position="35"/>
        <end position="60"/>
    </location>
</feature>
<dbReference type="InterPro" id="IPR000953">
    <property type="entry name" value="Chromo/chromo_shadow_dom"/>
</dbReference>
<keyword evidence="8" id="KW-0804">Transcription</keyword>
<evidence type="ECO:0000256" key="1">
    <source>
        <dbReference type="ARBA" id="ARBA00004123"/>
    </source>
</evidence>
<feature type="compositionally biased region" description="Basic residues" evidence="11">
    <location>
        <begin position="640"/>
        <end position="651"/>
    </location>
</feature>
<evidence type="ECO:0000256" key="10">
    <source>
        <dbReference type="PROSITE-ProRule" id="PRU00146"/>
    </source>
</evidence>
<dbReference type="Gene3D" id="2.40.50.40">
    <property type="match status" value="2"/>
</dbReference>
<dbReference type="PROSITE" id="PS50016">
    <property type="entry name" value="ZF_PHD_2"/>
    <property type="match status" value="2"/>
</dbReference>
<accession>A0AAV4I425</accession>
<feature type="domain" description="PHD-type" evidence="13">
    <location>
        <begin position="327"/>
        <end position="374"/>
    </location>
</feature>
<reference evidence="14 15" key="1">
    <citation type="journal article" date="2021" name="Elife">
        <title>Chloroplast acquisition without the gene transfer in kleptoplastic sea slugs, Plakobranchus ocellatus.</title>
        <authorList>
            <person name="Maeda T."/>
            <person name="Takahashi S."/>
            <person name="Yoshida T."/>
            <person name="Shimamura S."/>
            <person name="Takaki Y."/>
            <person name="Nagai Y."/>
            <person name="Toyoda A."/>
            <person name="Suzuki Y."/>
            <person name="Arimoto A."/>
            <person name="Ishii H."/>
            <person name="Satoh N."/>
            <person name="Nishiyama T."/>
            <person name="Hasebe M."/>
            <person name="Maruyama T."/>
            <person name="Minagawa J."/>
            <person name="Obokata J."/>
            <person name="Shigenobu S."/>
        </authorList>
    </citation>
    <scope>NUCLEOTIDE SEQUENCE [LARGE SCALE GENOMIC DNA]</scope>
</reference>
<evidence type="ECO:0000256" key="7">
    <source>
        <dbReference type="ARBA" id="ARBA00023125"/>
    </source>
</evidence>
<feature type="compositionally biased region" description="Basic and acidic residues" evidence="11">
    <location>
        <begin position="278"/>
        <end position="287"/>
    </location>
</feature>
<evidence type="ECO:0000256" key="5">
    <source>
        <dbReference type="ARBA" id="ARBA00022833"/>
    </source>
</evidence>
<keyword evidence="4 10" id="KW-0863">Zinc-finger</keyword>
<dbReference type="CDD" id="cd15532">
    <property type="entry name" value="PHD2_CHD_II"/>
    <property type="match status" value="1"/>
</dbReference>
<comment type="subcellular location">
    <subcellularLocation>
        <location evidence="1">Nucleus</location>
    </subcellularLocation>
</comment>
<dbReference type="FunFam" id="3.30.40.10:FF:000001">
    <property type="entry name" value="chromodomain-helicase-DNA-binding protein 3 isoform X1"/>
    <property type="match status" value="1"/>
</dbReference>
<dbReference type="PROSITE" id="PS50013">
    <property type="entry name" value="CHROMO_2"/>
    <property type="match status" value="1"/>
</dbReference>
<dbReference type="Pfam" id="PF08073">
    <property type="entry name" value="CHDNT"/>
    <property type="match status" value="1"/>
</dbReference>
<evidence type="ECO:0000256" key="2">
    <source>
        <dbReference type="ARBA" id="ARBA00022553"/>
    </source>
</evidence>
<evidence type="ECO:0000313" key="15">
    <source>
        <dbReference type="Proteomes" id="UP000762676"/>
    </source>
</evidence>
<feature type="domain" description="Chromo" evidence="12">
    <location>
        <begin position="575"/>
        <end position="635"/>
    </location>
</feature>
<feature type="compositionally biased region" description="Basic residues" evidence="11">
    <location>
        <begin position="243"/>
        <end position="252"/>
    </location>
</feature>
<evidence type="ECO:0000259" key="12">
    <source>
        <dbReference type="PROSITE" id="PS50013"/>
    </source>
</evidence>
<name>A0AAV4I425_9GAST</name>
<dbReference type="PROSITE" id="PS01359">
    <property type="entry name" value="ZF_PHD_1"/>
    <property type="match status" value="2"/>
</dbReference>
<dbReference type="PANTHER" id="PTHR24102:SF28">
    <property type="entry name" value="PHD-TYPE DOMAIN-CONTAINING PROTEIN"/>
    <property type="match status" value="1"/>
</dbReference>
<dbReference type="SMART" id="SM00298">
    <property type="entry name" value="CHROMO"/>
    <property type="match status" value="2"/>
</dbReference>
<dbReference type="CDD" id="cd15531">
    <property type="entry name" value="PHD1_CHD_II"/>
    <property type="match status" value="1"/>
</dbReference>
<sequence length="694" mass="80073">MSRRDEEDVSMDVGDDVDEEEEEEEDDEFVEKQANKRGRKRKQKDGSERKKRSKKSKKRKHESDVEESEGEASDEDKSFGFKPLKEKKGKRGTPSAQTTPTVSATTNRPAQKSSSDFCEEQGINDVENEFTEEDYKTITNYKLFSQFMRPLISKENPRIQQQKLVMLLGMKWREFVANNPLKGERPPDIPAPVIVSMKTPSGSPATPQRDADEDESEEEEEESKSGSRKRSKGKKAVAPLKIKLTKKRRSKKKNSDDDGDKGFNTSDEEFERQLEEAALVKDQEKDKSGKKRGTKKGRGGAGRRKKTKTTNNFPDDPDAEGYETEHQDYCEVCQQGGEIILCDTCPRAYHLVCLEPELEEAPEGKWSCPHCVEREKEEGGGGEIIKGKSVRLNPKPKEGEGIKEQEEDDHMEFCRVCKDGGELLCCDLCPSAYHTHCLNPPIKGVPDGEWHCPRCSCKPLKGKVKKILTWRWCEPPKTEDELDHTHHEQPKRALKPLREFFIKWADMSYWHCSWVAELGLDVYHPALYRNYIRRVDMDEPPPLEDGSSYRDKMKEEDPHNLEERFYRYGVRPEWLNINRIINHMETDKGTYYLVKWRDLSYDQATWEKEDAEIADLQKYIEDYKNLRLVMYGNDEPPPSKKGKKSKSKSRREKKELDDELLARLPPAYPTTDVSSVSWSLGESSRHSADRGRFV</sequence>
<evidence type="ECO:0000256" key="3">
    <source>
        <dbReference type="ARBA" id="ARBA00022723"/>
    </source>
</evidence>
<gene>
    <name evidence="14" type="ORF">ElyMa_002916300</name>
</gene>
<dbReference type="CDD" id="cd18667">
    <property type="entry name" value="CD1_tandem_CHD3-4_like"/>
    <property type="match status" value="1"/>
</dbReference>
<keyword evidence="5" id="KW-0862">Zinc</keyword>
<dbReference type="InterPro" id="IPR019787">
    <property type="entry name" value="Znf_PHD-finger"/>
</dbReference>
<dbReference type="SUPFAM" id="SSF57903">
    <property type="entry name" value="FYVE/PHD zinc finger"/>
    <property type="match status" value="1"/>
</dbReference>
<dbReference type="InterPro" id="IPR019786">
    <property type="entry name" value="Zinc_finger_PHD-type_CS"/>
</dbReference>
<dbReference type="AlphaFoldDB" id="A0AAV4I425"/>
<dbReference type="Pfam" id="PF00628">
    <property type="entry name" value="PHD"/>
    <property type="match status" value="2"/>
</dbReference>
<dbReference type="SMART" id="SM00249">
    <property type="entry name" value="PHD"/>
    <property type="match status" value="2"/>
</dbReference>
<keyword evidence="15" id="KW-1185">Reference proteome</keyword>
<evidence type="ECO:0000256" key="8">
    <source>
        <dbReference type="ARBA" id="ARBA00023163"/>
    </source>
</evidence>
<feature type="compositionally biased region" description="Basic and acidic residues" evidence="11">
    <location>
        <begin position="75"/>
        <end position="86"/>
    </location>
</feature>
<dbReference type="CDD" id="cd18662">
    <property type="entry name" value="CD2_tandem_CHD3-4_like"/>
    <property type="match status" value="1"/>
</dbReference>
<evidence type="ECO:0000256" key="11">
    <source>
        <dbReference type="SAM" id="MobiDB-lite"/>
    </source>
</evidence>
<feature type="compositionally biased region" description="Acidic residues" evidence="11">
    <location>
        <begin position="211"/>
        <end position="222"/>
    </location>
</feature>
<feature type="compositionally biased region" description="Basic residues" evidence="11">
    <location>
        <begin position="288"/>
        <end position="308"/>
    </location>
</feature>
<keyword evidence="6" id="KW-0805">Transcription regulation</keyword>
<evidence type="ECO:0000313" key="14">
    <source>
        <dbReference type="EMBL" id="GFS04630.1"/>
    </source>
</evidence>
<dbReference type="Proteomes" id="UP000762676">
    <property type="component" value="Unassembled WGS sequence"/>
</dbReference>
<organism evidence="14 15">
    <name type="scientific">Elysia marginata</name>
    <dbReference type="NCBI Taxonomy" id="1093978"/>
    <lineage>
        <taxon>Eukaryota</taxon>
        <taxon>Metazoa</taxon>
        <taxon>Spiralia</taxon>
        <taxon>Lophotrochozoa</taxon>
        <taxon>Mollusca</taxon>
        <taxon>Gastropoda</taxon>
        <taxon>Heterobranchia</taxon>
        <taxon>Euthyneura</taxon>
        <taxon>Panpulmonata</taxon>
        <taxon>Sacoglossa</taxon>
        <taxon>Placobranchoidea</taxon>
        <taxon>Plakobranchidae</taxon>
        <taxon>Elysia</taxon>
    </lineage>
</organism>
<feature type="compositionally biased region" description="Acidic residues" evidence="11">
    <location>
        <begin position="7"/>
        <end position="29"/>
    </location>
</feature>
<dbReference type="InterPro" id="IPR001965">
    <property type="entry name" value="Znf_PHD"/>
</dbReference>
<dbReference type="GO" id="GO:0003677">
    <property type="term" value="F:DNA binding"/>
    <property type="evidence" value="ECO:0007669"/>
    <property type="project" value="UniProtKB-KW"/>
</dbReference>
<feature type="domain" description="PHD-type" evidence="13">
    <location>
        <begin position="411"/>
        <end position="458"/>
    </location>
</feature>
<dbReference type="InterPro" id="IPR013083">
    <property type="entry name" value="Znf_RING/FYVE/PHD"/>
</dbReference>
<dbReference type="InterPro" id="IPR012958">
    <property type="entry name" value="CHD_N"/>
</dbReference>
<dbReference type="GO" id="GO:0005634">
    <property type="term" value="C:nucleus"/>
    <property type="evidence" value="ECO:0007669"/>
    <property type="project" value="UniProtKB-SubCell"/>
</dbReference>
<feature type="compositionally biased region" description="Acidic residues" evidence="11">
    <location>
        <begin position="64"/>
        <end position="74"/>
    </location>
</feature>
<evidence type="ECO:0000256" key="9">
    <source>
        <dbReference type="ARBA" id="ARBA00023242"/>
    </source>
</evidence>
<dbReference type="InterPro" id="IPR011011">
    <property type="entry name" value="Znf_FYVE_PHD"/>
</dbReference>
<dbReference type="InterPro" id="IPR016197">
    <property type="entry name" value="Chromo-like_dom_sf"/>
</dbReference>
<feature type="compositionally biased region" description="Basic residues" evidence="11">
    <location>
        <begin position="226"/>
        <end position="235"/>
    </location>
</feature>
<dbReference type="Pfam" id="PF00385">
    <property type="entry name" value="Chromo"/>
    <property type="match status" value="1"/>
</dbReference>
<keyword evidence="9" id="KW-0539">Nucleus</keyword>
<proteinExistence type="predicted"/>
<feature type="region of interest" description="Disordered" evidence="11">
    <location>
        <begin position="382"/>
        <end position="404"/>
    </location>
</feature>
<dbReference type="InterPro" id="IPR023780">
    <property type="entry name" value="Chromo_domain"/>
</dbReference>
<comment type="caution">
    <text evidence="14">The sequence shown here is derived from an EMBL/GenBank/DDBJ whole genome shotgun (WGS) entry which is preliminary data.</text>
</comment>
<feature type="compositionally biased region" description="Basic and acidic residues" evidence="11">
    <location>
        <begin position="683"/>
        <end position="694"/>
    </location>
</feature>
<dbReference type="EMBL" id="BMAT01006032">
    <property type="protein sequence ID" value="GFS04630.1"/>
    <property type="molecule type" value="Genomic_DNA"/>
</dbReference>
<feature type="region of interest" description="Disordered" evidence="11">
    <location>
        <begin position="179"/>
        <end position="266"/>
    </location>
</feature>
<evidence type="ECO:0000256" key="4">
    <source>
        <dbReference type="ARBA" id="ARBA00022771"/>
    </source>
</evidence>
<protein>
    <submittedName>
        <fullName evidence="14">Chromodomain-helicase-DNA-binding protein 3</fullName>
    </submittedName>
</protein>
<feature type="compositionally biased region" description="Polar residues" evidence="11">
    <location>
        <begin position="94"/>
        <end position="116"/>
    </location>
</feature>
<feature type="region of interest" description="Disordered" evidence="11">
    <location>
        <begin position="278"/>
        <end position="321"/>
    </location>
</feature>
<feature type="region of interest" description="Disordered" evidence="11">
    <location>
        <begin position="630"/>
        <end position="694"/>
    </location>
</feature>
<dbReference type="SUPFAM" id="SSF54160">
    <property type="entry name" value="Chromo domain-like"/>
    <property type="match status" value="2"/>
</dbReference>
<dbReference type="PANTHER" id="PTHR24102">
    <property type="entry name" value="PHD FINGER PROTEIN"/>
    <property type="match status" value="1"/>
</dbReference>
<feature type="region of interest" description="Disordered" evidence="11">
    <location>
        <begin position="1"/>
        <end position="130"/>
    </location>
</feature>
<keyword evidence="2" id="KW-0597">Phosphoprotein</keyword>
<evidence type="ECO:0000256" key="6">
    <source>
        <dbReference type="ARBA" id="ARBA00023015"/>
    </source>
</evidence>
<dbReference type="Gene3D" id="3.30.40.10">
    <property type="entry name" value="Zinc/RING finger domain, C3HC4 (zinc finger)"/>
    <property type="match status" value="2"/>
</dbReference>
<keyword evidence="7" id="KW-0238">DNA-binding</keyword>
<dbReference type="GO" id="GO:0008270">
    <property type="term" value="F:zinc ion binding"/>
    <property type="evidence" value="ECO:0007669"/>
    <property type="project" value="UniProtKB-KW"/>
</dbReference>